<sequence>MSSEDSLYTDDTDLEPSSTLQHLNIQLVAHGFAPSPGLCLDGLGRNDFIRVVKALLGLLGQRAEDMARKEKTETKLRTLSYDHDRLQGMYTRSMDVAANAEREMNLYKSRMNGAQKALQECEKKFLHSNAELSKSRSALHSVRAAYGIEVKRKEKEVERIMERWQKMSGGSMRVSGSGSTGVEPAVKTHDEDALSLEEVALQDAENDRNRLLEERERMQDVIVWLARELNSLVANGREIDTQQCLASPDTTLSALLLTLRTRLLAKKPDDAEYTRLNNIIDSLREELTSREVLLKKFEEHFAETRPKKEDSAQNLEAQIAQLESEQLELAQERRQLQTATFELDEMRAAIEADRLTLEEEKKEWESRVKTKSRSPSPVPITLSQFLPPAPVDDPPASLPAPAPERKAEPHRPPPNRRSRIGPSVASSSTSTRPTKPKSKPREFVVGKTSPKKSPKKRRVVVSAVSRPILAEDNPLGPSISDSEAPLPSKPTFSVVEVPPLPPMPSSGSSGLSFDSPRLMMPFGSRNPKHAYSPAKPSPLKNMVSLTISTSSSISSPDIPETVVEEAENGTHDVESSSDAEGKVMARRMSTFPPMPASLAAELGIVPSSSTASPPPPIVEFSTDLRLSQVGIGELRAQTTNILTSTSAQSVLFSEQTLTSKVTATEALSPESESTTSSVVPPTITVREKDKERAKAREVLRKEKENIRHGPRASVAVGPAAVKVGVTGGGPKRVLAGGGKADAWR</sequence>
<feature type="region of interest" description="Disordered" evidence="4">
    <location>
        <begin position="549"/>
        <end position="581"/>
    </location>
</feature>
<feature type="coiled-coil region" evidence="3">
    <location>
        <begin position="194"/>
        <end position="221"/>
    </location>
</feature>
<feature type="compositionally biased region" description="Basic residues" evidence="4">
    <location>
        <begin position="449"/>
        <end position="459"/>
    </location>
</feature>
<evidence type="ECO:0000256" key="2">
    <source>
        <dbReference type="ARBA" id="ARBA00023054"/>
    </source>
</evidence>
<feature type="coiled-coil region" evidence="3">
    <location>
        <begin position="97"/>
        <end position="124"/>
    </location>
</feature>
<keyword evidence="6" id="KW-1185">Reference proteome</keyword>
<evidence type="ECO:0000256" key="1">
    <source>
        <dbReference type="ARBA" id="ARBA00009291"/>
    </source>
</evidence>
<accession>A0A164W6A7</accession>
<feature type="region of interest" description="Disordered" evidence="4">
    <location>
        <begin position="725"/>
        <end position="744"/>
    </location>
</feature>
<comment type="similarity">
    <text evidence="1">Belongs to the ADIP family.</text>
</comment>
<keyword evidence="2 3" id="KW-0175">Coiled coil</keyword>
<evidence type="ECO:0000313" key="5">
    <source>
        <dbReference type="EMBL" id="KZS94775.1"/>
    </source>
</evidence>
<dbReference type="InterPro" id="IPR021622">
    <property type="entry name" value="Afadin/alpha-actinin-bd"/>
</dbReference>
<dbReference type="EMBL" id="KV419403">
    <property type="protein sequence ID" value="KZS94775.1"/>
    <property type="molecule type" value="Genomic_DNA"/>
</dbReference>
<name>A0A164W6A7_9AGAM</name>
<dbReference type="OrthoDB" id="312015at2759"/>
<gene>
    <name evidence="5" type="ORF">SISNIDRAFT_452886</name>
</gene>
<dbReference type="PRINTS" id="PR01217">
    <property type="entry name" value="PRICHEXTENSN"/>
</dbReference>
<evidence type="ECO:0000256" key="4">
    <source>
        <dbReference type="SAM" id="MobiDB-lite"/>
    </source>
</evidence>
<evidence type="ECO:0008006" key="7">
    <source>
        <dbReference type="Google" id="ProtNLM"/>
    </source>
</evidence>
<dbReference type="STRING" id="1314777.A0A164W6A7"/>
<reference evidence="5 6" key="1">
    <citation type="journal article" date="2016" name="Mol. Biol. Evol.">
        <title>Comparative Genomics of Early-Diverging Mushroom-Forming Fungi Provides Insights into the Origins of Lignocellulose Decay Capabilities.</title>
        <authorList>
            <person name="Nagy L.G."/>
            <person name="Riley R."/>
            <person name="Tritt A."/>
            <person name="Adam C."/>
            <person name="Daum C."/>
            <person name="Floudas D."/>
            <person name="Sun H."/>
            <person name="Yadav J.S."/>
            <person name="Pangilinan J."/>
            <person name="Larsson K.H."/>
            <person name="Matsuura K."/>
            <person name="Barry K."/>
            <person name="Labutti K."/>
            <person name="Kuo R."/>
            <person name="Ohm R.A."/>
            <person name="Bhattacharya S.S."/>
            <person name="Shirouzu T."/>
            <person name="Yoshinaga Y."/>
            <person name="Martin F.M."/>
            <person name="Grigoriev I.V."/>
            <person name="Hibbett D.S."/>
        </authorList>
    </citation>
    <scope>NUCLEOTIDE SEQUENCE [LARGE SCALE GENOMIC DNA]</scope>
    <source>
        <strain evidence="5 6">HHB9708</strain>
    </source>
</reference>
<evidence type="ECO:0000313" key="6">
    <source>
        <dbReference type="Proteomes" id="UP000076722"/>
    </source>
</evidence>
<dbReference type="Pfam" id="PF11559">
    <property type="entry name" value="ADIP"/>
    <property type="match status" value="1"/>
</dbReference>
<proteinExistence type="inferred from homology"/>
<feature type="region of interest" description="Disordered" evidence="4">
    <location>
        <begin position="360"/>
        <end position="537"/>
    </location>
</feature>
<feature type="compositionally biased region" description="Pro residues" evidence="4">
    <location>
        <begin position="387"/>
        <end position="402"/>
    </location>
</feature>
<evidence type="ECO:0000256" key="3">
    <source>
        <dbReference type="SAM" id="Coils"/>
    </source>
</evidence>
<protein>
    <recommendedName>
        <fullName evidence="7">Afadin and alpha-actinin-binding-domain-containing protein</fullName>
    </recommendedName>
</protein>
<dbReference type="Proteomes" id="UP000076722">
    <property type="component" value="Unassembled WGS sequence"/>
</dbReference>
<feature type="compositionally biased region" description="Low complexity" evidence="4">
    <location>
        <begin position="505"/>
        <end position="516"/>
    </location>
</feature>
<feature type="compositionally biased region" description="Basic and acidic residues" evidence="4">
    <location>
        <begin position="568"/>
        <end position="581"/>
    </location>
</feature>
<organism evidence="5 6">
    <name type="scientific">Sistotremastrum niveocremeum HHB9708</name>
    <dbReference type="NCBI Taxonomy" id="1314777"/>
    <lineage>
        <taxon>Eukaryota</taxon>
        <taxon>Fungi</taxon>
        <taxon>Dikarya</taxon>
        <taxon>Basidiomycota</taxon>
        <taxon>Agaricomycotina</taxon>
        <taxon>Agaricomycetes</taxon>
        <taxon>Sistotremastrales</taxon>
        <taxon>Sistotremastraceae</taxon>
        <taxon>Sertulicium</taxon>
        <taxon>Sertulicium niveocremeum</taxon>
    </lineage>
</organism>
<dbReference type="PANTHER" id="PTHR47057:SF1">
    <property type="entry name" value="AFADIN_ALPHA-ACTININ-BINDING PROTEIN"/>
    <property type="match status" value="1"/>
</dbReference>
<dbReference type="PANTHER" id="PTHR47057">
    <property type="entry name" value="AFADIN/ALPHA-ACTININ-BINDING"/>
    <property type="match status" value="1"/>
</dbReference>
<dbReference type="AlphaFoldDB" id="A0A164W6A7"/>